<dbReference type="PIRSF" id="PIRSF026508">
    <property type="entry name" value="TelA"/>
    <property type="match status" value="1"/>
</dbReference>
<name>A0A3M9MQT6_9BACT</name>
<dbReference type="PANTHER" id="PTHR38432">
    <property type="entry name" value="TELA-LIKE PROTEIN SAOUHSC_01408"/>
    <property type="match status" value="1"/>
</dbReference>
<comment type="similarity">
    <text evidence="1 2">Belongs to the TelA family.</text>
</comment>
<accession>A0A3M9MQT6</accession>
<dbReference type="InterPro" id="IPR008863">
    <property type="entry name" value="Toxic_anion-R_TelA"/>
</dbReference>
<organism evidence="3 4">
    <name type="scientific">Rufibacter immobilis</name>
    <dbReference type="NCBI Taxonomy" id="1348778"/>
    <lineage>
        <taxon>Bacteria</taxon>
        <taxon>Pseudomonadati</taxon>
        <taxon>Bacteroidota</taxon>
        <taxon>Cytophagia</taxon>
        <taxon>Cytophagales</taxon>
        <taxon>Hymenobacteraceae</taxon>
        <taxon>Rufibacter</taxon>
    </lineage>
</organism>
<evidence type="ECO:0000256" key="2">
    <source>
        <dbReference type="PIRNR" id="PIRNR026508"/>
    </source>
</evidence>
<proteinExistence type="inferred from homology"/>
<dbReference type="Proteomes" id="UP000271010">
    <property type="component" value="Unassembled WGS sequence"/>
</dbReference>
<gene>
    <name evidence="3" type="ORF">EFA69_13815</name>
</gene>
<evidence type="ECO:0000313" key="3">
    <source>
        <dbReference type="EMBL" id="RNI27233.1"/>
    </source>
</evidence>
<dbReference type="Pfam" id="PF05816">
    <property type="entry name" value="TelA"/>
    <property type="match status" value="1"/>
</dbReference>
<protein>
    <submittedName>
        <fullName evidence="3">Toxic anion resistance protein</fullName>
    </submittedName>
</protein>
<dbReference type="PANTHER" id="PTHR38432:SF1">
    <property type="entry name" value="TELA-LIKE PROTEIN SAOUHSC_01408"/>
    <property type="match status" value="1"/>
</dbReference>
<sequence>MIIDTMENNNEITLSENKELVQQKALEISKSIDPSKPESLSTFGVETQRKLGYYSNELLSKVKAKDSGDAGEAINELLAQINMIKIDETEKPGFFSRLPFMKKITDKTKKLASQYNTVSENVDDVVVKLEKTRQSVMKDSTGLEVMFKQVVEYIHEVRALIAAGKMKIEEIDTEIIPKLRAEVESSGNDELVVQRLADMVAFKDRLEKKVHDFTLSHTIATQSMPQIRMIQTTNEVLAQKIQNSIVTVIPVWRQQVAIALGLEKQRKALEIQKKVTDTTNEMLMKNSQMLKTNVVTAAQENERGIVDVDTLKKVNKDMVETLDAVLKISEEGQRKRAEAVKELAQVQEELSSKIVGALGTKSKRIETE</sequence>
<reference evidence="3 4" key="1">
    <citation type="submission" date="2018-11" db="EMBL/GenBank/DDBJ databases">
        <title>Rufibacter latericius sp. nov., isolated from water in Baiyang Lake.</title>
        <authorList>
            <person name="Yang Y."/>
        </authorList>
    </citation>
    <scope>NUCLEOTIDE SEQUENCE [LARGE SCALE GENOMIC DNA]</scope>
    <source>
        <strain evidence="3 4">MCC P1</strain>
    </source>
</reference>
<keyword evidence="4" id="KW-1185">Reference proteome</keyword>
<dbReference type="EMBL" id="RJJE01000017">
    <property type="protein sequence ID" value="RNI27233.1"/>
    <property type="molecule type" value="Genomic_DNA"/>
</dbReference>
<evidence type="ECO:0000313" key="4">
    <source>
        <dbReference type="Proteomes" id="UP000271010"/>
    </source>
</evidence>
<evidence type="ECO:0000256" key="1">
    <source>
        <dbReference type="ARBA" id="ARBA00005541"/>
    </source>
</evidence>
<dbReference type="AlphaFoldDB" id="A0A3M9MQT6"/>
<comment type="caution">
    <text evidence="3">The sequence shown here is derived from an EMBL/GenBank/DDBJ whole genome shotgun (WGS) entry which is preliminary data.</text>
</comment>